<dbReference type="PROSITE" id="PS00677">
    <property type="entry name" value="DAO"/>
    <property type="match status" value="1"/>
</dbReference>
<comment type="cofactor">
    <cofactor evidence="1 6">
        <name>FAD</name>
        <dbReference type="ChEBI" id="CHEBI:57692"/>
    </cofactor>
</comment>
<dbReference type="InterPro" id="IPR023209">
    <property type="entry name" value="DAO"/>
</dbReference>
<keyword evidence="5" id="KW-0560">Oxidoreductase</keyword>
<evidence type="ECO:0000256" key="4">
    <source>
        <dbReference type="ARBA" id="ARBA00022827"/>
    </source>
</evidence>
<evidence type="ECO:0000256" key="3">
    <source>
        <dbReference type="ARBA" id="ARBA00022630"/>
    </source>
</evidence>
<dbReference type="Gene3D" id="3.30.9.10">
    <property type="entry name" value="D-Amino Acid Oxidase, subunit A, domain 2"/>
    <property type="match status" value="1"/>
</dbReference>
<dbReference type="SUPFAM" id="SSF51971">
    <property type="entry name" value="Nucleotide-binding domain"/>
    <property type="match status" value="1"/>
</dbReference>
<name>A0A5D3B5A7_9TREE</name>
<feature type="chain" id="PRO_5022863149" description="FAD dependent oxidoreductase domain-containing protein" evidence="7">
    <location>
        <begin position="21"/>
        <end position="374"/>
    </location>
</feature>
<feature type="domain" description="FAD dependent oxidoreductase" evidence="8">
    <location>
        <begin position="6"/>
        <end position="357"/>
    </location>
</feature>
<proteinExistence type="inferred from homology"/>
<dbReference type="GO" id="GO:0005737">
    <property type="term" value="C:cytoplasm"/>
    <property type="evidence" value="ECO:0007669"/>
    <property type="project" value="TreeGrafter"/>
</dbReference>
<dbReference type="Gene3D" id="3.40.50.720">
    <property type="entry name" value="NAD(P)-binding Rossmann-like Domain"/>
    <property type="match status" value="1"/>
</dbReference>
<feature type="binding site" evidence="6">
    <location>
        <position position="345"/>
    </location>
    <ligand>
        <name>D-dopa</name>
        <dbReference type="ChEBI" id="CHEBI:149689"/>
    </ligand>
</feature>
<evidence type="ECO:0000259" key="8">
    <source>
        <dbReference type="Pfam" id="PF01266"/>
    </source>
</evidence>
<feature type="binding site" evidence="6">
    <location>
        <position position="183"/>
    </location>
    <ligand>
        <name>FAD</name>
        <dbReference type="ChEBI" id="CHEBI:57692"/>
    </ligand>
</feature>
<dbReference type="PIRSF" id="PIRSF000189">
    <property type="entry name" value="D-aa_oxidase"/>
    <property type="match status" value="1"/>
</dbReference>
<feature type="binding site" evidence="6">
    <location>
        <position position="298"/>
    </location>
    <ligand>
        <name>D-dopa</name>
        <dbReference type="ChEBI" id="CHEBI:149689"/>
    </ligand>
</feature>
<dbReference type="GO" id="GO:0071949">
    <property type="term" value="F:FAD binding"/>
    <property type="evidence" value="ECO:0007669"/>
    <property type="project" value="InterPro"/>
</dbReference>
<gene>
    <name evidence="9" type="ORF">B9479_001793</name>
</gene>
<organism evidence="9 10">
    <name type="scientific">Cryptococcus floricola</name>
    <dbReference type="NCBI Taxonomy" id="2591691"/>
    <lineage>
        <taxon>Eukaryota</taxon>
        <taxon>Fungi</taxon>
        <taxon>Dikarya</taxon>
        <taxon>Basidiomycota</taxon>
        <taxon>Agaricomycotina</taxon>
        <taxon>Tremellomycetes</taxon>
        <taxon>Tremellales</taxon>
        <taxon>Cryptococcaceae</taxon>
        <taxon>Cryptococcus</taxon>
    </lineage>
</organism>
<evidence type="ECO:0000256" key="5">
    <source>
        <dbReference type="ARBA" id="ARBA00023002"/>
    </source>
</evidence>
<feature type="signal peptide" evidence="7">
    <location>
        <begin position="1"/>
        <end position="20"/>
    </location>
</feature>
<keyword evidence="7" id="KW-0732">Signal</keyword>
<comment type="caution">
    <text evidence="9">The sequence shown here is derived from an EMBL/GenBank/DDBJ whole genome shotgun (WGS) entry which is preliminary data.</text>
</comment>
<dbReference type="SUPFAM" id="SSF54373">
    <property type="entry name" value="FAD-linked reductases, C-terminal domain"/>
    <property type="match status" value="1"/>
</dbReference>
<evidence type="ECO:0000256" key="2">
    <source>
        <dbReference type="ARBA" id="ARBA00006730"/>
    </source>
</evidence>
<comment type="similarity">
    <text evidence="2">Belongs to the DAMOX/DASOX family.</text>
</comment>
<keyword evidence="3" id="KW-0285">Flavoprotein</keyword>
<dbReference type="PANTHER" id="PTHR11530">
    <property type="entry name" value="D-AMINO ACID OXIDASE"/>
    <property type="match status" value="1"/>
</dbReference>
<evidence type="ECO:0000256" key="6">
    <source>
        <dbReference type="PIRSR" id="PIRSR000189-1"/>
    </source>
</evidence>
<protein>
    <recommendedName>
        <fullName evidence="8">FAD dependent oxidoreductase domain-containing protein</fullName>
    </recommendedName>
</protein>
<keyword evidence="10" id="KW-1185">Reference proteome</keyword>
<evidence type="ECO:0000256" key="7">
    <source>
        <dbReference type="SAM" id="SignalP"/>
    </source>
</evidence>
<evidence type="ECO:0000313" key="10">
    <source>
        <dbReference type="Proteomes" id="UP000322245"/>
    </source>
</evidence>
<dbReference type="GO" id="GO:0003884">
    <property type="term" value="F:D-amino-acid oxidase activity"/>
    <property type="evidence" value="ECO:0007669"/>
    <property type="project" value="InterPro"/>
</dbReference>
<reference evidence="9 10" key="1">
    <citation type="submission" date="2017-05" db="EMBL/GenBank/DDBJ databases">
        <title>The Genome Sequence of Tsuchiyaea wingfieldii DSM 27421.</title>
        <authorList>
            <person name="Cuomo C."/>
            <person name="Passer A."/>
            <person name="Billmyre B."/>
            <person name="Heitman J."/>
        </authorList>
    </citation>
    <scope>NUCLEOTIDE SEQUENCE [LARGE SCALE GENOMIC DNA]</scope>
    <source>
        <strain evidence="9 10">DSM 27421</strain>
    </source>
</reference>
<dbReference type="InterPro" id="IPR006076">
    <property type="entry name" value="FAD-dep_OxRdtase"/>
</dbReference>
<keyword evidence="4 6" id="KW-0274">FAD</keyword>
<accession>A0A5D3B5A7</accession>
<evidence type="ECO:0000256" key="1">
    <source>
        <dbReference type="ARBA" id="ARBA00001974"/>
    </source>
</evidence>
<dbReference type="Proteomes" id="UP000322245">
    <property type="component" value="Unassembled WGS sequence"/>
</dbReference>
<dbReference type="EMBL" id="NIDF01000012">
    <property type="protein sequence ID" value="TYJ57476.1"/>
    <property type="molecule type" value="Genomic_DNA"/>
</dbReference>
<dbReference type="Pfam" id="PF01266">
    <property type="entry name" value="DAO"/>
    <property type="match status" value="1"/>
</dbReference>
<sequence length="374" mass="40487">MKTHFDVVVLGCGVVGLAIANELVEKGYRVAVVGAELPEDVHSTGFASPWAGAVWHSFATTEAEQRRDEFTFDGFAKLAAEHPHLVAERRLNCYWQEAGVWKEPWFKSLVSGYSKLSPDAIPEPFKQGVTFKTYTVNPPLYIHHLASGLRARNVPILRTRLSSLDEAYNIPEFGHVALVINATGLGAKSLMGAQDADVYPGRGQTVLVRAPWVKEAHVDAAPLEATGISASVLPRPGPDGHVVLGGTYTPDEWSTSPDPVVAENILKACHILCPQLDGKDGKGTWRDIDVLSHNVGLRPMRKDGLRLELETRHIGQGVNDGLQTKRSKVGAGREVGVVHAYGIGGSGYQASLGIAAEANSLVGHWFEMNRKAKL</sequence>
<dbReference type="AlphaFoldDB" id="A0A5D3B5A7"/>
<evidence type="ECO:0000313" key="9">
    <source>
        <dbReference type="EMBL" id="TYJ57476.1"/>
    </source>
</evidence>
<dbReference type="PANTHER" id="PTHR11530:SF30">
    <property type="entry name" value="FAD DEPENDENT OXIDOREDUCTASE DOMAIN-CONTAINING PROTEIN"/>
    <property type="match status" value="1"/>
</dbReference>
<dbReference type="GO" id="GO:0019478">
    <property type="term" value="P:D-amino acid catabolic process"/>
    <property type="evidence" value="ECO:0007669"/>
    <property type="project" value="TreeGrafter"/>
</dbReference>
<dbReference type="InterPro" id="IPR006181">
    <property type="entry name" value="D-amino_acid_oxidase_CS"/>
</dbReference>